<dbReference type="PROSITE" id="PS51365">
    <property type="entry name" value="RENAL_DIPEPTIDASE_2"/>
    <property type="match status" value="1"/>
</dbReference>
<keyword evidence="2" id="KW-1185">Reference proteome</keyword>
<dbReference type="CDD" id="cd01301">
    <property type="entry name" value="rDP_like"/>
    <property type="match status" value="1"/>
</dbReference>
<dbReference type="InParanoid" id="A0A395JK50"/>
<dbReference type="EMBL" id="QNRT01000010">
    <property type="protein sequence ID" value="RBP47081.1"/>
    <property type="molecule type" value="Genomic_DNA"/>
</dbReference>
<dbReference type="Proteomes" id="UP000253083">
    <property type="component" value="Unassembled WGS sequence"/>
</dbReference>
<gene>
    <name evidence="1" type="ORF">DFR28_11044</name>
</gene>
<dbReference type="Gene3D" id="3.20.20.140">
    <property type="entry name" value="Metal-dependent hydrolases"/>
    <property type="match status" value="1"/>
</dbReference>
<protein>
    <submittedName>
        <fullName evidence="1">Microsomal dipeptidase-like Zn-dependent dipeptidase</fullName>
    </submittedName>
</protein>
<dbReference type="PANTHER" id="PTHR10443:SF12">
    <property type="entry name" value="DIPEPTIDASE"/>
    <property type="match status" value="1"/>
</dbReference>
<proteinExistence type="predicted"/>
<dbReference type="RefSeq" id="WP_113955964.1">
    <property type="nucleotide sequence ID" value="NZ_QNRT01000010.1"/>
</dbReference>
<dbReference type="AlphaFoldDB" id="A0A395JK50"/>
<dbReference type="InterPro" id="IPR032466">
    <property type="entry name" value="Metal_Hydrolase"/>
</dbReference>
<dbReference type="OrthoDB" id="9804920at2"/>
<evidence type="ECO:0000313" key="1">
    <source>
        <dbReference type="EMBL" id="RBP47081.1"/>
    </source>
</evidence>
<organism evidence="1 2">
    <name type="scientific">Arenicella xantha</name>
    <dbReference type="NCBI Taxonomy" id="644221"/>
    <lineage>
        <taxon>Bacteria</taxon>
        <taxon>Pseudomonadati</taxon>
        <taxon>Pseudomonadota</taxon>
        <taxon>Gammaproteobacteria</taxon>
        <taxon>Arenicellales</taxon>
        <taxon>Arenicellaceae</taxon>
        <taxon>Arenicella</taxon>
    </lineage>
</organism>
<accession>A0A395JK50</accession>
<dbReference type="GO" id="GO:0070573">
    <property type="term" value="F:metallodipeptidase activity"/>
    <property type="evidence" value="ECO:0007669"/>
    <property type="project" value="InterPro"/>
</dbReference>
<comment type="caution">
    <text evidence="1">The sequence shown here is derived from an EMBL/GenBank/DDBJ whole genome shotgun (WGS) entry which is preliminary data.</text>
</comment>
<dbReference type="InterPro" id="IPR008257">
    <property type="entry name" value="Pept_M19"/>
</dbReference>
<reference evidence="1 2" key="1">
    <citation type="submission" date="2018-06" db="EMBL/GenBank/DDBJ databases">
        <title>Genomic Encyclopedia of Type Strains, Phase IV (KMG-IV): sequencing the most valuable type-strain genomes for metagenomic binning, comparative biology and taxonomic classification.</title>
        <authorList>
            <person name="Goeker M."/>
        </authorList>
    </citation>
    <scope>NUCLEOTIDE SEQUENCE [LARGE SCALE GENOMIC DNA]</scope>
    <source>
        <strain evidence="1 2">DSM 24032</strain>
    </source>
</reference>
<dbReference type="PANTHER" id="PTHR10443">
    <property type="entry name" value="MICROSOMAL DIPEPTIDASE"/>
    <property type="match status" value="1"/>
</dbReference>
<name>A0A395JK50_9GAMM</name>
<dbReference type="GO" id="GO:0006508">
    <property type="term" value="P:proteolysis"/>
    <property type="evidence" value="ECO:0007669"/>
    <property type="project" value="InterPro"/>
</dbReference>
<sequence length="391" mass="42267">MTIKKILITVVVILLLVAGVGLVVGPTLIDKSMNVVNAHTSYPVSDRAKQLHQSLVVGDWHADSLLWNRSLEERHDFGHVDLPRLQAGNVSLQMFTTVTKSPSGLNYEENSAEANDSITSLAMLQRWPSKTWNSLTERALYQASKLHAAAAANPDDLVVVRSQAELTEFSQRRQSNPSLVAGLLGTEGSHALDGELSNVQRLYDAGFRMMSLQHFFDNKLGGSLHGTSNAGLTDFGQQVVRKIESLNIVLDVSHSSEAVVSDVLKLASRPLVVSHTGFKGHCDTPRNISDSLMQSIAQQGGLIAVGYWDAAACGETPTEIVSALQYGLSLVGEDHLSLGSDFDGTVTTSLDTSELPALTHAMLEAGFSESQISKIMGGNMLRFLQTYLPEN</sequence>
<dbReference type="SUPFAM" id="SSF51556">
    <property type="entry name" value="Metallo-dependent hydrolases"/>
    <property type="match status" value="1"/>
</dbReference>
<dbReference type="Pfam" id="PF01244">
    <property type="entry name" value="Peptidase_M19"/>
    <property type="match status" value="1"/>
</dbReference>
<evidence type="ECO:0000313" key="2">
    <source>
        <dbReference type="Proteomes" id="UP000253083"/>
    </source>
</evidence>